<keyword evidence="2" id="KW-1185">Reference proteome</keyword>
<organism evidence="2 3">
    <name type="scientific">Raphanus sativus</name>
    <name type="common">Radish</name>
    <name type="synonym">Raphanus raphanistrum var. sativus</name>
    <dbReference type="NCBI Taxonomy" id="3726"/>
    <lineage>
        <taxon>Eukaryota</taxon>
        <taxon>Viridiplantae</taxon>
        <taxon>Streptophyta</taxon>
        <taxon>Embryophyta</taxon>
        <taxon>Tracheophyta</taxon>
        <taxon>Spermatophyta</taxon>
        <taxon>Magnoliopsida</taxon>
        <taxon>eudicotyledons</taxon>
        <taxon>Gunneridae</taxon>
        <taxon>Pentapetalae</taxon>
        <taxon>rosids</taxon>
        <taxon>malvids</taxon>
        <taxon>Brassicales</taxon>
        <taxon>Brassicaceae</taxon>
        <taxon>Brassiceae</taxon>
        <taxon>Raphanus</taxon>
    </lineage>
</organism>
<dbReference type="RefSeq" id="XP_056856800.1">
    <property type="nucleotide sequence ID" value="XM_057000820.1"/>
</dbReference>
<evidence type="ECO:0000313" key="2">
    <source>
        <dbReference type="Proteomes" id="UP000504610"/>
    </source>
</evidence>
<dbReference type="Proteomes" id="UP000504610">
    <property type="component" value="Unplaced"/>
</dbReference>
<protein>
    <submittedName>
        <fullName evidence="3">Uncharacterized protein LOC130506189</fullName>
    </submittedName>
</protein>
<accession>A0A9W3CYW0</accession>
<feature type="compositionally biased region" description="Basic residues" evidence="1">
    <location>
        <begin position="77"/>
        <end position="94"/>
    </location>
</feature>
<dbReference type="KEGG" id="rsz:130506189"/>
<feature type="region of interest" description="Disordered" evidence="1">
    <location>
        <begin position="1"/>
        <end position="109"/>
    </location>
</feature>
<gene>
    <name evidence="3" type="primary">LOC130506189</name>
</gene>
<dbReference type="AlphaFoldDB" id="A0A9W3CYW0"/>
<evidence type="ECO:0000313" key="3">
    <source>
        <dbReference type="RefSeq" id="XP_056856800.1"/>
    </source>
</evidence>
<name>A0A9W3CYW0_RAPSA</name>
<evidence type="ECO:0000256" key="1">
    <source>
        <dbReference type="SAM" id="MobiDB-lite"/>
    </source>
</evidence>
<reference evidence="3" key="1">
    <citation type="submission" date="2025-08" db="UniProtKB">
        <authorList>
            <consortium name="RefSeq"/>
        </authorList>
    </citation>
    <scope>IDENTIFICATION</scope>
    <source>
        <tissue evidence="3">Leaf</tissue>
    </source>
</reference>
<feature type="compositionally biased region" description="Basic and acidic residues" evidence="1">
    <location>
        <begin position="49"/>
        <end position="62"/>
    </location>
</feature>
<dbReference type="GeneID" id="130506189"/>
<proteinExistence type="predicted"/>
<sequence length="129" mass="15086">MRKRRREADLETTPNPSEIGLDDLQVLVTPKNNQKKVVTTTENGLGDSEISRTPKNQQEDKKRQKKQKKVNQDTLLKPKKLQKHKLRNKKKQKKVATTTEHFEIDSDDPKKLKKITIIDELSDRCERDD</sequence>
<feature type="compositionally biased region" description="Basic and acidic residues" evidence="1">
    <location>
        <begin position="100"/>
        <end position="109"/>
    </location>
</feature>
<feature type="compositionally biased region" description="Polar residues" evidence="1">
    <location>
        <begin position="30"/>
        <end position="43"/>
    </location>
</feature>